<keyword evidence="3" id="KW-0238">DNA-binding</keyword>
<evidence type="ECO:0000256" key="2">
    <source>
        <dbReference type="ARBA" id="ARBA00023015"/>
    </source>
</evidence>
<reference evidence="9 10" key="1">
    <citation type="submission" date="2019-09" db="EMBL/GenBank/DDBJ databases">
        <title>A chromosome-level genome assembly of the Chinese tupelo Nyssa sinensis.</title>
        <authorList>
            <person name="Yang X."/>
            <person name="Kang M."/>
            <person name="Yang Y."/>
            <person name="Xiong H."/>
            <person name="Wang M."/>
            <person name="Zhang Z."/>
            <person name="Wang Z."/>
            <person name="Wu H."/>
            <person name="Ma T."/>
            <person name="Liu J."/>
            <person name="Xi Z."/>
        </authorList>
    </citation>
    <scope>NUCLEOTIDE SEQUENCE [LARGE SCALE GENOMIC DNA]</scope>
    <source>
        <strain evidence="9">J267</strain>
        <tissue evidence="9">Leaf</tissue>
    </source>
</reference>
<keyword evidence="2" id="KW-0805">Transcription regulation</keyword>
<dbReference type="SMART" id="SM00432">
    <property type="entry name" value="MADS"/>
    <property type="match status" value="1"/>
</dbReference>
<dbReference type="GO" id="GO:0046983">
    <property type="term" value="F:protein dimerization activity"/>
    <property type="evidence" value="ECO:0007669"/>
    <property type="project" value="InterPro"/>
</dbReference>
<dbReference type="OrthoDB" id="1692623at2759"/>
<dbReference type="GO" id="GO:0005634">
    <property type="term" value="C:nucleus"/>
    <property type="evidence" value="ECO:0007669"/>
    <property type="project" value="UniProtKB-SubCell"/>
</dbReference>
<evidence type="ECO:0000256" key="4">
    <source>
        <dbReference type="ARBA" id="ARBA00023163"/>
    </source>
</evidence>
<evidence type="ECO:0000256" key="3">
    <source>
        <dbReference type="ARBA" id="ARBA00023125"/>
    </source>
</evidence>
<evidence type="ECO:0000256" key="1">
    <source>
        <dbReference type="ARBA" id="ARBA00004123"/>
    </source>
</evidence>
<dbReference type="Gene3D" id="3.40.1810.10">
    <property type="entry name" value="Transcription factor, MADS-box"/>
    <property type="match status" value="1"/>
</dbReference>
<sequence length="231" mass="26718">MILSTTLSWLVIEVLASSLHVYVKLANLVNKRTHQFSERHLIPSWSSTMVRSKVKYELIADERARKQTFRKRKSGLLKKVSEITTLCSVDACAIIYSNDAVQPEIWPSPIEAYHLLQRFDKLPTMKQTSNMINQETFLRQNVSRLTKNLENEKKKNRWLELEQLLTKCLVEKNLNDVNNMQDLKDLDCLLVEKIELANNRIEDIKRFDSSIAVDGNKIEDGPGCSKEKKSI</sequence>
<evidence type="ECO:0000259" key="8">
    <source>
        <dbReference type="PROSITE" id="PS50066"/>
    </source>
</evidence>
<name>A0A5J5B626_9ASTE</name>
<proteinExistence type="predicted"/>
<evidence type="ECO:0000313" key="9">
    <source>
        <dbReference type="EMBL" id="KAA8538693.1"/>
    </source>
</evidence>
<evidence type="ECO:0000313" key="10">
    <source>
        <dbReference type="Proteomes" id="UP000325577"/>
    </source>
</evidence>
<dbReference type="GO" id="GO:0000978">
    <property type="term" value="F:RNA polymerase II cis-regulatory region sequence-specific DNA binding"/>
    <property type="evidence" value="ECO:0007669"/>
    <property type="project" value="TreeGrafter"/>
</dbReference>
<dbReference type="PRINTS" id="PR00404">
    <property type="entry name" value="MADSDOMAIN"/>
</dbReference>
<dbReference type="GO" id="GO:0045944">
    <property type="term" value="P:positive regulation of transcription by RNA polymerase II"/>
    <property type="evidence" value="ECO:0007669"/>
    <property type="project" value="InterPro"/>
</dbReference>
<feature type="chain" id="PRO_5023864591" description="MADS-box domain-containing protein" evidence="7">
    <location>
        <begin position="17"/>
        <end position="231"/>
    </location>
</feature>
<dbReference type="Pfam" id="PF00319">
    <property type="entry name" value="SRF-TF"/>
    <property type="match status" value="1"/>
</dbReference>
<evidence type="ECO:0000256" key="6">
    <source>
        <dbReference type="SAM" id="Coils"/>
    </source>
</evidence>
<dbReference type="InterPro" id="IPR033897">
    <property type="entry name" value="SRF-like_MADS-box"/>
</dbReference>
<organism evidence="9 10">
    <name type="scientific">Nyssa sinensis</name>
    <dbReference type="NCBI Taxonomy" id="561372"/>
    <lineage>
        <taxon>Eukaryota</taxon>
        <taxon>Viridiplantae</taxon>
        <taxon>Streptophyta</taxon>
        <taxon>Embryophyta</taxon>
        <taxon>Tracheophyta</taxon>
        <taxon>Spermatophyta</taxon>
        <taxon>Magnoliopsida</taxon>
        <taxon>eudicotyledons</taxon>
        <taxon>Gunneridae</taxon>
        <taxon>Pentapetalae</taxon>
        <taxon>asterids</taxon>
        <taxon>Cornales</taxon>
        <taxon>Nyssaceae</taxon>
        <taxon>Nyssa</taxon>
    </lineage>
</organism>
<dbReference type="Proteomes" id="UP000325577">
    <property type="component" value="Linkage Group LG15"/>
</dbReference>
<keyword evidence="4" id="KW-0804">Transcription</keyword>
<dbReference type="GO" id="GO:0000981">
    <property type="term" value="F:DNA-binding transcription factor activity, RNA polymerase II-specific"/>
    <property type="evidence" value="ECO:0007669"/>
    <property type="project" value="InterPro"/>
</dbReference>
<comment type="subcellular location">
    <subcellularLocation>
        <location evidence="1">Nucleus</location>
    </subcellularLocation>
</comment>
<dbReference type="AlphaFoldDB" id="A0A5J5B626"/>
<accession>A0A5J5B626</accession>
<dbReference type="PROSITE" id="PS50066">
    <property type="entry name" value="MADS_BOX_2"/>
    <property type="match status" value="1"/>
</dbReference>
<keyword evidence="7" id="KW-0732">Signal</keyword>
<evidence type="ECO:0000256" key="7">
    <source>
        <dbReference type="SAM" id="SignalP"/>
    </source>
</evidence>
<dbReference type="InterPro" id="IPR036879">
    <property type="entry name" value="TF_MADSbox_sf"/>
</dbReference>
<keyword evidence="5" id="KW-0539">Nucleus</keyword>
<dbReference type="FunFam" id="3.40.1810.10:FF:000024">
    <property type="entry name" value="Agamous-like MADS-box protein AGL80"/>
    <property type="match status" value="1"/>
</dbReference>
<gene>
    <name evidence="9" type="ORF">F0562_028326</name>
</gene>
<feature type="coiled-coil region" evidence="6">
    <location>
        <begin position="135"/>
        <end position="162"/>
    </location>
</feature>
<keyword evidence="10" id="KW-1185">Reference proteome</keyword>
<dbReference type="PANTHER" id="PTHR11945">
    <property type="entry name" value="MADS BOX PROTEIN"/>
    <property type="match status" value="1"/>
</dbReference>
<dbReference type="InterPro" id="IPR002100">
    <property type="entry name" value="TF_MADSbox"/>
</dbReference>
<protein>
    <recommendedName>
        <fullName evidence="8">MADS-box domain-containing protein</fullName>
    </recommendedName>
</protein>
<feature type="signal peptide" evidence="7">
    <location>
        <begin position="1"/>
        <end position="16"/>
    </location>
</feature>
<evidence type="ECO:0000256" key="5">
    <source>
        <dbReference type="ARBA" id="ARBA00023242"/>
    </source>
</evidence>
<dbReference type="EMBL" id="CM018038">
    <property type="protein sequence ID" value="KAA8538693.1"/>
    <property type="molecule type" value="Genomic_DNA"/>
</dbReference>
<dbReference type="CDD" id="cd00266">
    <property type="entry name" value="MADS_SRF_like"/>
    <property type="match status" value="1"/>
</dbReference>
<keyword evidence="6" id="KW-0175">Coiled coil</keyword>
<dbReference type="PANTHER" id="PTHR11945:SF387">
    <property type="entry name" value="AGAMOUS-LIKE MADS-BOX PROTEIN AGL80"/>
    <property type="match status" value="1"/>
</dbReference>
<dbReference type="SUPFAM" id="SSF55455">
    <property type="entry name" value="SRF-like"/>
    <property type="match status" value="1"/>
</dbReference>
<feature type="domain" description="MADS-box" evidence="8">
    <location>
        <begin position="49"/>
        <end position="98"/>
    </location>
</feature>